<dbReference type="EMBL" id="MNCJ02000325">
    <property type="protein sequence ID" value="KAF5787867.1"/>
    <property type="molecule type" value="Genomic_DNA"/>
</dbReference>
<reference evidence="2" key="2">
    <citation type="submission" date="2020-06" db="EMBL/GenBank/DDBJ databases">
        <title>Helianthus annuus Genome sequencing and assembly Release 2.</title>
        <authorList>
            <person name="Gouzy J."/>
            <person name="Langlade N."/>
            <person name="Munos S."/>
        </authorList>
    </citation>
    <scope>NUCLEOTIDE SEQUENCE</scope>
    <source>
        <tissue evidence="2">Leaves</tissue>
    </source>
</reference>
<reference evidence="2" key="1">
    <citation type="journal article" date="2017" name="Nature">
        <title>The sunflower genome provides insights into oil metabolism, flowering and Asterid evolution.</title>
        <authorList>
            <person name="Badouin H."/>
            <person name="Gouzy J."/>
            <person name="Grassa C.J."/>
            <person name="Murat F."/>
            <person name="Staton S.E."/>
            <person name="Cottret L."/>
            <person name="Lelandais-Briere C."/>
            <person name="Owens G.L."/>
            <person name="Carrere S."/>
            <person name="Mayjonade B."/>
            <person name="Legrand L."/>
            <person name="Gill N."/>
            <person name="Kane N.C."/>
            <person name="Bowers J.E."/>
            <person name="Hubner S."/>
            <person name="Bellec A."/>
            <person name="Berard A."/>
            <person name="Berges H."/>
            <person name="Blanchet N."/>
            <person name="Boniface M.C."/>
            <person name="Brunel D."/>
            <person name="Catrice O."/>
            <person name="Chaidir N."/>
            <person name="Claudel C."/>
            <person name="Donnadieu C."/>
            <person name="Faraut T."/>
            <person name="Fievet G."/>
            <person name="Helmstetter N."/>
            <person name="King M."/>
            <person name="Knapp S.J."/>
            <person name="Lai Z."/>
            <person name="Le Paslier M.C."/>
            <person name="Lippi Y."/>
            <person name="Lorenzon L."/>
            <person name="Mandel J.R."/>
            <person name="Marage G."/>
            <person name="Marchand G."/>
            <person name="Marquand E."/>
            <person name="Bret-Mestries E."/>
            <person name="Morien E."/>
            <person name="Nambeesan S."/>
            <person name="Nguyen T."/>
            <person name="Pegot-Espagnet P."/>
            <person name="Pouilly N."/>
            <person name="Raftis F."/>
            <person name="Sallet E."/>
            <person name="Schiex T."/>
            <person name="Thomas J."/>
            <person name="Vandecasteele C."/>
            <person name="Vares D."/>
            <person name="Vear F."/>
            <person name="Vautrin S."/>
            <person name="Crespi M."/>
            <person name="Mangin B."/>
            <person name="Burke J.M."/>
            <person name="Salse J."/>
            <person name="Munos S."/>
            <person name="Vincourt P."/>
            <person name="Rieseberg L.H."/>
            <person name="Langlade N.B."/>
        </authorList>
    </citation>
    <scope>NUCLEOTIDE SEQUENCE</scope>
    <source>
        <tissue evidence="2">Leaves</tissue>
    </source>
</reference>
<accession>A0A9K3N5Q4</accession>
<keyword evidence="3" id="KW-1185">Reference proteome</keyword>
<evidence type="ECO:0000313" key="3">
    <source>
        <dbReference type="Proteomes" id="UP000215914"/>
    </source>
</evidence>
<name>A0A9K3N5Q4_HELAN</name>
<dbReference type="AlphaFoldDB" id="A0A9K3N5Q4"/>
<comment type="caution">
    <text evidence="2">The sequence shown here is derived from an EMBL/GenBank/DDBJ whole genome shotgun (WGS) entry which is preliminary data.</text>
</comment>
<dbReference type="Proteomes" id="UP000215914">
    <property type="component" value="Unassembled WGS sequence"/>
</dbReference>
<protein>
    <submittedName>
        <fullName evidence="2">Uncharacterized protein</fullName>
    </submittedName>
</protein>
<dbReference type="PANTHER" id="PTHR31099">
    <property type="entry name" value="OS06G0165300 PROTEIN"/>
    <property type="match status" value="1"/>
</dbReference>
<sequence>MVRERDEWEKYRERLLKQVKAYERSKAAFEEERAKFKTDKKGEEWGREGLKNKLRAAEELLSKERAEWKAICAKDNERMYAARSKITELEGQVVDFKKKVENAQAEKEQSEAEFKAQLSSKDRDLSAKDVEIAELKRRLTSRLKGASP</sequence>
<dbReference type="Gramene" id="mRNA:HanXRQr2_Chr10g0457681">
    <property type="protein sequence ID" value="mRNA:HanXRQr2_Chr10g0457681"/>
    <property type="gene ID" value="HanXRQr2_Chr10g0457681"/>
</dbReference>
<organism evidence="2 3">
    <name type="scientific">Helianthus annuus</name>
    <name type="common">Common sunflower</name>
    <dbReference type="NCBI Taxonomy" id="4232"/>
    <lineage>
        <taxon>Eukaryota</taxon>
        <taxon>Viridiplantae</taxon>
        <taxon>Streptophyta</taxon>
        <taxon>Embryophyta</taxon>
        <taxon>Tracheophyta</taxon>
        <taxon>Spermatophyta</taxon>
        <taxon>Magnoliopsida</taxon>
        <taxon>eudicotyledons</taxon>
        <taxon>Gunneridae</taxon>
        <taxon>Pentapetalae</taxon>
        <taxon>asterids</taxon>
        <taxon>campanulids</taxon>
        <taxon>Asterales</taxon>
        <taxon>Asteraceae</taxon>
        <taxon>Asteroideae</taxon>
        <taxon>Heliantheae alliance</taxon>
        <taxon>Heliantheae</taxon>
        <taxon>Helianthus</taxon>
    </lineage>
</organism>
<feature type="region of interest" description="Disordered" evidence="1">
    <location>
        <begin position="105"/>
        <end position="124"/>
    </location>
</feature>
<evidence type="ECO:0000256" key="1">
    <source>
        <dbReference type="SAM" id="MobiDB-lite"/>
    </source>
</evidence>
<gene>
    <name evidence="2" type="ORF">HanXRQr2_Chr10g0457681</name>
</gene>
<evidence type="ECO:0000313" key="2">
    <source>
        <dbReference type="EMBL" id="KAF5787867.1"/>
    </source>
</evidence>
<proteinExistence type="predicted"/>
<dbReference type="PANTHER" id="PTHR31099:SF49">
    <property type="entry name" value="MYOSIN HEAVY CHAIN-LIKE PROTEIN"/>
    <property type="match status" value="1"/>
</dbReference>